<dbReference type="Proteomes" id="UP000032431">
    <property type="component" value="Chromosome I"/>
</dbReference>
<name>A0A078KU70_9FIRM</name>
<keyword evidence="4" id="KW-1185">Reference proteome</keyword>
<dbReference type="STRING" id="29343.CCDG5_1554"/>
<reference evidence="4" key="1">
    <citation type="submission" date="2014-07" db="EMBL/GenBank/DDBJ databases">
        <authorList>
            <person name="Wibberg D."/>
        </authorList>
    </citation>
    <scope>NUCLEOTIDE SEQUENCE [LARGE SCALE GENOMIC DNA]</scope>
    <source>
        <strain evidence="4">DG5</strain>
    </source>
</reference>
<evidence type="ECO:0000313" key="4">
    <source>
        <dbReference type="Proteomes" id="UP000032431"/>
    </source>
</evidence>
<dbReference type="PANTHER" id="PTHR40446">
    <property type="entry name" value="N-ACETYLGLUCOSAMINE-1-PHOSPHODIESTER ALPHA-N-ACETYLGLUCOSAMINIDASE"/>
    <property type="match status" value="1"/>
</dbReference>
<accession>A0A078KU70</accession>
<feature type="transmembrane region" description="Helical" evidence="1">
    <location>
        <begin position="59"/>
        <end position="82"/>
    </location>
</feature>
<dbReference type="InterPro" id="IPR018711">
    <property type="entry name" value="NAGPA"/>
</dbReference>
<proteinExistence type="predicted"/>
<keyword evidence="1" id="KW-1133">Transmembrane helix</keyword>
<evidence type="ECO:0000313" key="3">
    <source>
        <dbReference type="EMBL" id="CDZ24664.1"/>
    </source>
</evidence>
<protein>
    <recommendedName>
        <fullName evidence="2">Phosphodiester glycosidase domain-containing protein</fullName>
    </recommendedName>
</protein>
<evidence type="ECO:0000259" key="2">
    <source>
        <dbReference type="Pfam" id="PF09992"/>
    </source>
</evidence>
<dbReference type="PATRIC" id="fig|29343.3.peg.1639"/>
<keyword evidence="1" id="KW-0812">Transmembrane</keyword>
<organism evidence="3 4">
    <name type="scientific">[Clostridium] cellulosi</name>
    <dbReference type="NCBI Taxonomy" id="29343"/>
    <lineage>
        <taxon>Bacteria</taxon>
        <taxon>Bacillati</taxon>
        <taxon>Bacillota</taxon>
        <taxon>Clostridia</taxon>
        <taxon>Eubacteriales</taxon>
        <taxon>Oscillospiraceae</taxon>
        <taxon>Oscillospiraceae incertae sedis</taxon>
    </lineage>
</organism>
<sequence>MKLYNSGGSKNIYSGREITWEIPEDNPAHIKVNSRMPKKVQPQKKAASRKKKAKMLESLKLLFLSFSIMLLLTFSAGLFLMYGPFPYFRDLWVTTAMSTLHHQWLATMFFDQKTIDEILANNRTIETENVTNENDVSVTAKAPPDNATELPKSPSDGEHIINGIGFTRLKTATYEGWVIRVFDPSRIYMAVSQGYGYSGEKVSHMTQRLGAFVGINAGGFIDVNGQGNGGMADKVLISKGRLIATCNAKETHSIVGFDKKGRLLLTRCQSSEISGLTKVFRDAVEFKPFLIVNGTPTKMTGNGGYGIQPRTAIGQTKDGIVIFVQIDGRRPPVIGASVKELQQIFIKYNAYNAANLDGGASSIFVFRGKVVSNPSSHSGERFVPDAFLINYK</sequence>
<feature type="domain" description="Phosphodiester glycosidase" evidence="2">
    <location>
        <begin position="211"/>
        <end position="389"/>
    </location>
</feature>
<dbReference type="HOGENOM" id="CLU_058779_0_0_9"/>
<gene>
    <name evidence="3" type="ORF">CCDG5_1554</name>
</gene>
<dbReference type="KEGG" id="ccel:CCDG5_1554"/>
<dbReference type="Pfam" id="PF09992">
    <property type="entry name" value="NAGPA"/>
    <property type="match status" value="1"/>
</dbReference>
<evidence type="ECO:0000256" key="1">
    <source>
        <dbReference type="SAM" id="Phobius"/>
    </source>
</evidence>
<keyword evidence="1" id="KW-0472">Membrane</keyword>
<dbReference type="OrthoDB" id="9809781at2"/>
<dbReference type="EMBL" id="LM995447">
    <property type="protein sequence ID" value="CDZ24664.1"/>
    <property type="molecule type" value="Genomic_DNA"/>
</dbReference>
<dbReference type="AlphaFoldDB" id="A0A078KU70"/>
<dbReference type="PANTHER" id="PTHR40446:SF2">
    <property type="entry name" value="N-ACETYLGLUCOSAMINE-1-PHOSPHODIESTER ALPHA-N-ACETYLGLUCOSAMINIDASE"/>
    <property type="match status" value="1"/>
</dbReference>